<dbReference type="KEGG" id="bpl:BURPS1106A_A2910"/>
<protein>
    <submittedName>
        <fullName evidence="1">Uncharacterized protein</fullName>
    </submittedName>
</protein>
<organism evidence="1 2">
    <name type="scientific">Burkholderia pseudomallei (strain 1106a)</name>
    <dbReference type="NCBI Taxonomy" id="357348"/>
    <lineage>
        <taxon>Bacteria</taxon>
        <taxon>Pseudomonadati</taxon>
        <taxon>Pseudomonadota</taxon>
        <taxon>Betaproteobacteria</taxon>
        <taxon>Burkholderiales</taxon>
        <taxon>Burkholderiaceae</taxon>
        <taxon>Burkholderia</taxon>
        <taxon>pseudomallei group</taxon>
    </lineage>
</organism>
<dbReference type="Proteomes" id="UP000006738">
    <property type="component" value="Chromosome II"/>
</dbReference>
<accession>A3P9C9</accession>
<dbReference type="AlphaFoldDB" id="A3P9C9"/>
<dbReference type="HOGENOM" id="CLU_2841351_0_0_4"/>
<dbReference type="EMBL" id="CP000573">
    <property type="protein sequence ID" value="ABN95537.1"/>
    <property type="molecule type" value="Genomic_DNA"/>
</dbReference>
<name>A3P9C9_BURP0</name>
<proteinExistence type="predicted"/>
<evidence type="ECO:0000313" key="2">
    <source>
        <dbReference type="Proteomes" id="UP000006738"/>
    </source>
</evidence>
<sequence>MRDKRRNRCACAPPAARSGLARLSARATRAIRAMRAPRSAHAMRDARYAICDMRYAIRGGAAPDT</sequence>
<evidence type="ECO:0000313" key="1">
    <source>
        <dbReference type="EMBL" id="ABN95537.1"/>
    </source>
</evidence>
<reference evidence="2" key="1">
    <citation type="submission" date="2007-02" db="EMBL/GenBank/DDBJ databases">
        <authorList>
            <person name="DeShazer D."/>
            <person name="Woods D.E."/>
            <person name="Nierman W.C."/>
        </authorList>
    </citation>
    <scope>NUCLEOTIDE SEQUENCE [LARGE SCALE GENOMIC DNA]</scope>
    <source>
        <strain evidence="2">1106a</strain>
    </source>
</reference>
<gene>
    <name evidence="1" type="ordered locus">BURPS1106A_A2910</name>
</gene>